<accession>Q8JJY6</accession>
<evidence type="ECO:0000313" key="6">
    <source>
        <dbReference type="Proteomes" id="UP000008030"/>
    </source>
</evidence>
<protein>
    <submittedName>
        <fullName evidence="4 5">Thymidine kinase</fullName>
    </submittedName>
</protein>
<keyword evidence="2" id="KW-0547">Nucleotide-binding</keyword>
<evidence type="ECO:0000259" key="3">
    <source>
        <dbReference type="Pfam" id="PF01712"/>
    </source>
</evidence>
<dbReference type="PANTHER" id="PTHR10513">
    <property type="entry name" value="DEOXYNUCLEOSIDE KINASE"/>
    <property type="match status" value="1"/>
</dbReference>
<organism evidence="4">
    <name type="scientific">Spodoptera frugiperda ascovirus 1a</name>
    <name type="common">SfAV-1a</name>
    <dbReference type="NCBI Taxonomy" id="113370"/>
    <lineage>
        <taxon>Viruses</taxon>
        <taxon>Varidnaviria</taxon>
        <taxon>Bamfordvirae</taxon>
        <taxon>Nucleocytoviricota</taxon>
        <taxon>Megaviricetes</taxon>
        <taxon>Pimascovirales</taxon>
        <taxon>Pimascovirales incertae sedis</taxon>
        <taxon>Ascoviridae</taxon>
        <taxon>Ascovirus</taxon>
        <taxon>Ascovirus sfav1a</taxon>
    </lineage>
</organism>
<keyword evidence="4" id="KW-0808">Transferase</keyword>
<dbReference type="KEGG" id="vg:4306161"/>
<dbReference type="EMBL" id="AM398843">
    <property type="protein sequence ID" value="CAL44640.1"/>
    <property type="molecule type" value="Genomic_DNA"/>
</dbReference>
<reference evidence="4" key="1">
    <citation type="journal article" date="2003" name="J. Gen. Virol.">
        <title>Evidence for the evolution of ascoviruses from iridoviruses.</title>
        <authorList>
            <person name="Stasiak K."/>
            <person name="Renault S."/>
            <person name="Demattei M.V."/>
            <person name="Bigot Y."/>
            <person name="Federici B.A."/>
        </authorList>
    </citation>
    <scope>NUCLEOTIDE SEQUENCE</scope>
    <source>
        <strain evidence="4">a</strain>
    </source>
</reference>
<dbReference type="InterPro" id="IPR050566">
    <property type="entry name" value="Deoxyribonucleoside_kinase"/>
</dbReference>
<dbReference type="Pfam" id="PF01712">
    <property type="entry name" value="dNK"/>
    <property type="match status" value="1"/>
</dbReference>
<evidence type="ECO:0000256" key="2">
    <source>
        <dbReference type="PIRSR" id="PIRSR000705-3"/>
    </source>
</evidence>
<dbReference type="InterPro" id="IPR031314">
    <property type="entry name" value="DNK_dom"/>
</dbReference>
<gene>
    <name evidence="5" type="primary">ORF040</name>
</gene>
<proteinExistence type="predicted"/>
<keyword evidence="2" id="KW-0067">ATP-binding</keyword>
<feature type="binding site" evidence="2">
    <location>
        <begin position="149"/>
        <end position="153"/>
    </location>
    <ligand>
        <name>ATP</name>
        <dbReference type="ChEBI" id="CHEBI:30616"/>
    </ligand>
</feature>
<dbReference type="PIRSF" id="PIRSF000705">
    <property type="entry name" value="DNK"/>
    <property type="match status" value="1"/>
</dbReference>
<reference evidence="5 6" key="2">
    <citation type="journal article" date="2006" name="J. Virol.">
        <title>Genomic sequence of Spodoptera frugiperda Ascovirus 1a, an enveloped, double-stranded DNA insect virus that manipulates apoptosis for viral reproduction.</title>
        <authorList>
            <person name="Bideshi D.K."/>
            <person name="Demattei M.V."/>
            <person name="Rouleux-Bonnin F."/>
            <person name="Stasiak K."/>
            <person name="Tan Y."/>
            <person name="Bigot S."/>
            <person name="Bigot Y."/>
            <person name="Federici B.A."/>
        </authorList>
    </citation>
    <scope>NUCLEOTIDE SEQUENCE [LARGE SCALE GENOMIC DNA]</scope>
    <source>
        <strain evidence="6">SvAV-1a</strain>
    </source>
</reference>
<dbReference type="Gene3D" id="3.40.50.300">
    <property type="entry name" value="P-loop containing nucleotide triphosphate hydrolases"/>
    <property type="match status" value="1"/>
</dbReference>
<feature type="domain" description="Deoxynucleoside kinase" evidence="3">
    <location>
        <begin position="9"/>
        <end position="187"/>
    </location>
</feature>
<keyword evidence="4" id="KW-0418">Kinase</keyword>
<dbReference type="InterPro" id="IPR002624">
    <property type="entry name" value="DCK/DGK"/>
</dbReference>
<organismHost>
    <name type="scientific">Spodoptera frugiperda</name>
    <name type="common">Fall armyworm</name>
    <dbReference type="NCBI Taxonomy" id="7108"/>
</organismHost>
<dbReference type="GO" id="GO:0019136">
    <property type="term" value="F:deoxynucleoside kinase activity"/>
    <property type="evidence" value="ECO:0007669"/>
    <property type="project" value="InterPro"/>
</dbReference>
<keyword evidence="6" id="KW-1185">Reference proteome</keyword>
<evidence type="ECO:0000313" key="4">
    <source>
        <dbReference type="EMBL" id="CAC84464.1"/>
    </source>
</evidence>
<dbReference type="RefSeq" id="YP_762395.1">
    <property type="nucleotide sequence ID" value="NC_008361.1"/>
</dbReference>
<dbReference type="PANTHER" id="PTHR10513:SF35">
    <property type="entry name" value="DEOXYADENOSINE KINASE"/>
    <property type="match status" value="1"/>
</dbReference>
<dbReference type="Proteomes" id="UP000008030">
    <property type="component" value="Segment"/>
</dbReference>
<dbReference type="GeneID" id="4306161"/>
<dbReference type="OrthoDB" id="12726at10239"/>
<accession>Q0E561</accession>
<dbReference type="GO" id="GO:0005524">
    <property type="term" value="F:ATP binding"/>
    <property type="evidence" value="ECO:0007669"/>
    <property type="project" value="UniProtKB-KW"/>
</dbReference>
<name>Q8JJY6_SFAVA</name>
<reference evidence="5" key="3">
    <citation type="journal article" date="2009" name="PLoS ONE">
        <title>Symbiotic virus at the evolutionary intersection of three types of large DNA viruses; iridoviruses, ascoviruses, and ichnoviruses.</title>
        <authorList>
            <person name="Bigot Y."/>
            <person name="Renault S."/>
            <person name="Nicolas J."/>
            <person name="Moundras C."/>
            <person name="Demattei M.V."/>
            <person name="Samain S."/>
            <person name="Bideshi D.K."/>
            <person name="Federici B.A."/>
        </authorList>
    </citation>
    <scope>NUCLEOTIDE SEQUENCE</scope>
</reference>
<dbReference type="EMBL" id="AJ312690">
    <property type="protein sequence ID" value="CAC84464.1"/>
    <property type="molecule type" value="Genomic_DNA"/>
</dbReference>
<sequence>MTTDSVVFVSVEGNIGSGKSSVMRKAAERYDGLVYFCEEPVEEWGLLMYMYNDPARYAFPFELQVLTSKYQKWLDSYETCLRTGARVVIMERSPWSAYDVFTRMMRDRGSITDKQFDVYTDVFRSLENDIPRIDHVVYIDTKPDTCHRRAQERGREAEKSLDVEYFERVECYTKRYVDNHSSVFVLNGNLPREDVLASFNRVLDGIVESS</sequence>
<evidence type="ECO:0000256" key="1">
    <source>
        <dbReference type="PIRSR" id="PIRSR000705-1"/>
    </source>
</evidence>
<dbReference type="SUPFAM" id="SSF52540">
    <property type="entry name" value="P-loop containing nucleoside triphosphate hydrolases"/>
    <property type="match status" value="1"/>
</dbReference>
<evidence type="ECO:0000313" key="5">
    <source>
        <dbReference type="EMBL" id="CAL44640.1"/>
    </source>
</evidence>
<dbReference type="InterPro" id="IPR027417">
    <property type="entry name" value="P-loop_NTPase"/>
</dbReference>
<feature type="active site" description="Proton acceptor" evidence="1">
    <location>
        <position position="91"/>
    </location>
</feature>
<feature type="binding site" evidence="2">
    <location>
        <begin position="13"/>
        <end position="21"/>
    </location>
    <ligand>
        <name>ATP</name>
        <dbReference type="ChEBI" id="CHEBI:30616"/>
    </ligand>
</feature>